<accession>F0S5C5</accession>
<protein>
    <submittedName>
        <fullName evidence="1">Uncharacterized protein</fullName>
    </submittedName>
</protein>
<organism evidence="1 2">
    <name type="scientific">Pseudopedobacter saltans (strain ATCC 51119 / DSM 12145 / JCM 21818 / CCUG 39354 / LMG 10337 / NBRC 100064 / NCIMB 13643)</name>
    <name type="common">Pedobacter saltans</name>
    <dbReference type="NCBI Taxonomy" id="762903"/>
    <lineage>
        <taxon>Bacteria</taxon>
        <taxon>Pseudomonadati</taxon>
        <taxon>Bacteroidota</taxon>
        <taxon>Sphingobacteriia</taxon>
        <taxon>Sphingobacteriales</taxon>
        <taxon>Sphingobacteriaceae</taxon>
        <taxon>Pseudopedobacter</taxon>
    </lineage>
</organism>
<dbReference type="HOGENOM" id="CLU_2555250_0_0_10"/>
<proteinExistence type="predicted"/>
<dbReference type="KEGG" id="psn:Pedsa_1509"/>
<dbReference type="RefSeq" id="WP_013632569.1">
    <property type="nucleotide sequence ID" value="NC_015177.1"/>
</dbReference>
<reference evidence="2" key="2">
    <citation type="submission" date="2011-02" db="EMBL/GenBank/DDBJ databases">
        <title>The complete genome of Pedobacter saltans DSM 12145.</title>
        <authorList>
            <consortium name="US DOE Joint Genome Institute (JGI-PGF)"/>
            <person name="Lucas S."/>
            <person name="Copeland A."/>
            <person name="Lapidus A."/>
            <person name="Bruce D."/>
            <person name="Goodwin L."/>
            <person name="Pitluck S."/>
            <person name="Kyrpides N."/>
            <person name="Mavromatis K."/>
            <person name="Pagani I."/>
            <person name="Ivanova N."/>
            <person name="Ovchinnikova G."/>
            <person name="Lu M."/>
            <person name="Detter J.C."/>
            <person name="Han C."/>
            <person name="Land M."/>
            <person name="Hauser L."/>
            <person name="Markowitz V."/>
            <person name="Cheng J.-F."/>
            <person name="Hugenholtz P."/>
            <person name="Woyke T."/>
            <person name="Wu D."/>
            <person name="Tindall B."/>
            <person name="Pomrenke H.G."/>
            <person name="Brambilla E."/>
            <person name="Klenk H.-P."/>
            <person name="Eisen J.A."/>
        </authorList>
    </citation>
    <scope>NUCLEOTIDE SEQUENCE [LARGE SCALE GENOMIC DNA]</scope>
    <source>
        <strain evidence="2">ATCC 51119 / DSM 12145 / JCM 21818 / LMG 10337 / NBRC 100064 / NCIMB 13643</strain>
    </source>
</reference>
<dbReference type="OrthoDB" id="676759at2"/>
<evidence type="ECO:0000313" key="1">
    <source>
        <dbReference type="EMBL" id="ADY52070.1"/>
    </source>
</evidence>
<name>F0S5C5_PSESL</name>
<evidence type="ECO:0000313" key="2">
    <source>
        <dbReference type="Proteomes" id="UP000000310"/>
    </source>
</evidence>
<keyword evidence="2" id="KW-1185">Reference proteome</keyword>
<reference evidence="1 2" key="1">
    <citation type="journal article" date="2011" name="Stand. Genomic Sci.">
        <title>Complete genome sequence of the gliding, heparinolytic Pedobacter saltans type strain (113).</title>
        <authorList>
            <person name="Liolios K."/>
            <person name="Sikorski J."/>
            <person name="Lu M."/>
            <person name="Nolan M."/>
            <person name="Lapidus A."/>
            <person name="Lucas S."/>
            <person name="Hammon N."/>
            <person name="Deshpande S."/>
            <person name="Cheng J.F."/>
            <person name="Tapia R."/>
            <person name="Han C."/>
            <person name="Goodwin L."/>
            <person name="Pitluck S."/>
            <person name="Huntemann M."/>
            <person name="Ivanova N."/>
            <person name="Pagani I."/>
            <person name="Mavromatis K."/>
            <person name="Ovchinikova G."/>
            <person name="Pati A."/>
            <person name="Chen A."/>
            <person name="Palaniappan K."/>
            <person name="Land M."/>
            <person name="Hauser L."/>
            <person name="Brambilla E.M."/>
            <person name="Kotsyurbenko O."/>
            <person name="Rohde M."/>
            <person name="Tindall B.J."/>
            <person name="Abt B."/>
            <person name="Goker M."/>
            <person name="Detter J.C."/>
            <person name="Woyke T."/>
            <person name="Bristow J."/>
            <person name="Eisen J.A."/>
            <person name="Markowitz V."/>
            <person name="Hugenholtz P."/>
            <person name="Klenk H.P."/>
            <person name="Kyrpides N.C."/>
        </authorList>
    </citation>
    <scope>NUCLEOTIDE SEQUENCE [LARGE SCALE GENOMIC DNA]</scope>
    <source>
        <strain evidence="2">ATCC 51119 / DSM 12145 / JCM 21818 / LMG 10337 / NBRC 100064 / NCIMB 13643</strain>
    </source>
</reference>
<dbReference type="AlphaFoldDB" id="F0S5C5"/>
<gene>
    <name evidence="1" type="ordered locus">Pedsa_1509</name>
</gene>
<sequence length="86" mass="10128">MKDTKYQKFNISINIGDKPYKVFDLQIQPEDTTDGVPFYICETNGVEISRLRKDEKNQWEQIWGDLDTRTINNIGKAIEMHDSSRF</sequence>
<dbReference type="Proteomes" id="UP000000310">
    <property type="component" value="Chromosome"/>
</dbReference>
<dbReference type="EMBL" id="CP002545">
    <property type="protein sequence ID" value="ADY52070.1"/>
    <property type="molecule type" value="Genomic_DNA"/>
</dbReference>